<comment type="caution">
    <text evidence="2">The sequence shown here is derived from an EMBL/GenBank/DDBJ whole genome shotgun (WGS) entry which is preliminary data.</text>
</comment>
<sequence>MMDNPSLHELNLQPPSQAVLKQYKESVNGIDKAVKRFRFSSLLVSDSIRLSFVVETQGQINEERSQETKTESPEVAALPVQEPVADDFQGNETQISDNGK</sequence>
<protein>
    <submittedName>
        <fullName evidence="2">Uncharacterized protein</fullName>
    </submittedName>
</protein>
<organism evidence="2 3">
    <name type="scientific">Acer saccharum</name>
    <name type="common">Sugar maple</name>
    <dbReference type="NCBI Taxonomy" id="4024"/>
    <lineage>
        <taxon>Eukaryota</taxon>
        <taxon>Viridiplantae</taxon>
        <taxon>Streptophyta</taxon>
        <taxon>Embryophyta</taxon>
        <taxon>Tracheophyta</taxon>
        <taxon>Spermatophyta</taxon>
        <taxon>Magnoliopsida</taxon>
        <taxon>eudicotyledons</taxon>
        <taxon>Gunneridae</taxon>
        <taxon>Pentapetalae</taxon>
        <taxon>rosids</taxon>
        <taxon>malvids</taxon>
        <taxon>Sapindales</taxon>
        <taxon>Sapindaceae</taxon>
        <taxon>Hippocastanoideae</taxon>
        <taxon>Acereae</taxon>
        <taxon>Acer</taxon>
    </lineage>
</organism>
<name>A0AA39VJW7_ACESA</name>
<dbReference type="Proteomes" id="UP001168877">
    <property type="component" value="Unassembled WGS sequence"/>
</dbReference>
<keyword evidence="3" id="KW-1185">Reference proteome</keyword>
<accession>A0AA39VJW7</accession>
<evidence type="ECO:0000313" key="3">
    <source>
        <dbReference type="Proteomes" id="UP001168877"/>
    </source>
</evidence>
<gene>
    <name evidence="2" type="ORF">LWI29_025402</name>
</gene>
<proteinExistence type="predicted"/>
<reference evidence="2" key="2">
    <citation type="submission" date="2023-06" db="EMBL/GenBank/DDBJ databases">
        <authorList>
            <person name="Swenson N.G."/>
            <person name="Wegrzyn J.L."/>
            <person name="Mcevoy S.L."/>
        </authorList>
    </citation>
    <scope>NUCLEOTIDE SEQUENCE</scope>
    <source>
        <strain evidence="2">NS2018</strain>
        <tissue evidence="2">Leaf</tissue>
    </source>
</reference>
<evidence type="ECO:0000256" key="1">
    <source>
        <dbReference type="SAM" id="MobiDB-lite"/>
    </source>
</evidence>
<evidence type="ECO:0000313" key="2">
    <source>
        <dbReference type="EMBL" id="KAK0582416.1"/>
    </source>
</evidence>
<dbReference type="EMBL" id="JAUESC010000384">
    <property type="protein sequence ID" value="KAK0582416.1"/>
    <property type="molecule type" value="Genomic_DNA"/>
</dbReference>
<reference evidence="2" key="1">
    <citation type="journal article" date="2022" name="Plant J.">
        <title>Strategies of tolerance reflected in two North American maple genomes.</title>
        <authorList>
            <person name="McEvoy S.L."/>
            <person name="Sezen U.U."/>
            <person name="Trouern-Trend A."/>
            <person name="McMahon S.M."/>
            <person name="Schaberg P.G."/>
            <person name="Yang J."/>
            <person name="Wegrzyn J.L."/>
            <person name="Swenson N.G."/>
        </authorList>
    </citation>
    <scope>NUCLEOTIDE SEQUENCE</scope>
    <source>
        <strain evidence="2">NS2018</strain>
    </source>
</reference>
<feature type="compositionally biased region" description="Polar residues" evidence="1">
    <location>
        <begin position="90"/>
        <end position="100"/>
    </location>
</feature>
<feature type="region of interest" description="Disordered" evidence="1">
    <location>
        <begin position="58"/>
        <end position="100"/>
    </location>
</feature>
<feature type="compositionally biased region" description="Basic and acidic residues" evidence="1">
    <location>
        <begin position="61"/>
        <end position="72"/>
    </location>
</feature>
<dbReference type="AlphaFoldDB" id="A0AA39VJW7"/>